<organism evidence="8 9">
    <name type="scientific">Marinibaculum pumilum</name>
    <dbReference type="NCBI Taxonomy" id="1766165"/>
    <lineage>
        <taxon>Bacteria</taxon>
        <taxon>Pseudomonadati</taxon>
        <taxon>Pseudomonadota</taxon>
        <taxon>Alphaproteobacteria</taxon>
        <taxon>Rhodospirillales</taxon>
        <taxon>Rhodospirillaceae</taxon>
        <taxon>Marinibaculum</taxon>
    </lineage>
</organism>
<dbReference type="RefSeq" id="WP_379898593.1">
    <property type="nucleotide sequence ID" value="NZ_JBHRTR010000015.1"/>
</dbReference>
<evidence type="ECO:0000259" key="7">
    <source>
        <dbReference type="Pfam" id="PF05425"/>
    </source>
</evidence>
<feature type="transmembrane region" description="Helical" evidence="6">
    <location>
        <begin position="192"/>
        <end position="220"/>
    </location>
</feature>
<name>A0ABV7KWM7_9PROT</name>
<sequence length="296" mass="30575">MDIWTWILILLTAGVYGTCLAAAGTVLFRLAMHGLPRREWSLEVADGPRLAAAGLALVLLALAARVLFLGGGDPATLGEWAMWRFVLAGPVGESAGLRILGLGLTCAPALLRRPRWRPTAGLAAVCGLAAIILSFTVSGHATTPGMSLLAPLLGLHLAAAAFWIGALWPLFRLAGSLPPRNAAAVMQRFGQVATMAVGLLLMAGLAMAIELVGSVQALFATGYGRILLAKLALVAALLGLAAGNRWRHVPALRAEAPGAARRLRLSILAEIGLVALILLATAALVTLEAAPATLGH</sequence>
<dbReference type="PANTHER" id="PTHR34820">
    <property type="entry name" value="INNER MEMBRANE PROTEIN YEBZ"/>
    <property type="match status" value="1"/>
</dbReference>
<feature type="transmembrane region" description="Helical" evidence="6">
    <location>
        <begin position="149"/>
        <end position="171"/>
    </location>
</feature>
<evidence type="ECO:0000313" key="9">
    <source>
        <dbReference type="Proteomes" id="UP001595528"/>
    </source>
</evidence>
<evidence type="ECO:0000256" key="2">
    <source>
        <dbReference type="ARBA" id="ARBA00022475"/>
    </source>
</evidence>
<feature type="transmembrane region" description="Helical" evidence="6">
    <location>
        <begin position="226"/>
        <end position="246"/>
    </location>
</feature>
<feature type="transmembrane region" description="Helical" evidence="6">
    <location>
        <begin position="50"/>
        <end position="70"/>
    </location>
</feature>
<evidence type="ECO:0000256" key="4">
    <source>
        <dbReference type="ARBA" id="ARBA00022989"/>
    </source>
</evidence>
<dbReference type="InterPro" id="IPR032694">
    <property type="entry name" value="CopC/D"/>
</dbReference>
<comment type="caution">
    <text evidence="8">The sequence shown here is derived from an EMBL/GenBank/DDBJ whole genome shotgun (WGS) entry which is preliminary data.</text>
</comment>
<evidence type="ECO:0000256" key="3">
    <source>
        <dbReference type="ARBA" id="ARBA00022692"/>
    </source>
</evidence>
<feature type="transmembrane region" description="Helical" evidence="6">
    <location>
        <begin position="267"/>
        <end position="287"/>
    </location>
</feature>
<evidence type="ECO:0000313" key="8">
    <source>
        <dbReference type="EMBL" id="MFC3226559.1"/>
    </source>
</evidence>
<keyword evidence="2" id="KW-1003">Cell membrane</keyword>
<dbReference type="PANTHER" id="PTHR34820:SF4">
    <property type="entry name" value="INNER MEMBRANE PROTEIN YEBZ"/>
    <property type="match status" value="1"/>
</dbReference>
<evidence type="ECO:0000256" key="5">
    <source>
        <dbReference type="ARBA" id="ARBA00023136"/>
    </source>
</evidence>
<dbReference type="Proteomes" id="UP001595528">
    <property type="component" value="Unassembled WGS sequence"/>
</dbReference>
<reference evidence="9" key="1">
    <citation type="journal article" date="2019" name="Int. J. Syst. Evol. Microbiol.">
        <title>The Global Catalogue of Microorganisms (GCM) 10K type strain sequencing project: providing services to taxonomists for standard genome sequencing and annotation.</title>
        <authorList>
            <consortium name="The Broad Institute Genomics Platform"/>
            <consortium name="The Broad Institute Genome Sequencing Center for Infectious Disease"/>
            <person name="Wu L."/>
            <person name="Ma J."/>
        </authorList>
    </citation>
    <scope>NUCLEOTIDE SEQUENCE [LARGE SCALE GENOMIC DNA]</scope>
    <source>
        <strain evidence="9">KCTC 42964</strain>
    </source>
</reference>
<gene>
    <name evidence="8" type="ORF">ACFOGJ_04915</name>
</gene>
<dbReference type="InterPro" id="IPR008457">
    <property type="entry name" value="Cu-R_CopD_dom"/>
</dbReference>
<keyword evidence="5 6" id="KW-0472">Membrane</keyword>
<feature type="domain" description="Copper resistance protein D" evidence="7">
    <location>
        <begin position="184"/>
        <end position="284"/>
    </location>
</feature>
<keyword evidence="3 6" id="KW-0812">Transmembrane</keyword>
<accession>A0ABV7KWM7</accession>
<dbReference type="Pfam" id="PF05425">
    <property type="entry name" value="CopD"/>
    <property type="match status" value="1"/>
</dbReference>
<protein>
    <submittedName>
        <fullName evidence="8">CopD family protein</fullName>
    </submittedName>
</protein>
<evidence type="ECO:0000256" key="1">
    <source>
        <dbReference type="ARBA" id="ARBA00004651"/>
    </source>
</evidence>
<dbReference type="EMBL" id="JBHRTR010000015">
    <property type="protein sequence ID" value="MFC3226559.1"/>
    <property type="molecule type" value="Genomic_DNA"/>
</dbReference>
<feature type="transmembrane region" description="Helical" evidence="6">
    <location>
        <begin position="119"/>
        <end position="137"/>
    </location>
</feature>
<feature type="transmembrane region" description="Helical" evidence="6">
    <location>
        <begin position="6"/>
        <end position="30"/>
    </location>
</feature>
<comment type="subcellular location">
    <subcellularLocation>
        <location evidence="1">Cell membrane</location>
        <topology evidence="1">Multi-pass membrane protein</topology>
    </subcellularLocation>
</comment>
<keyword evidence="4 6" id="KW-1133">Transmembrane helix</keyword>
<keyword evidence="9" id="KW-1185">Reference proteome</keyword>
<evidence type="ECO:0000256" key="6">
    <source>
        <dbReference type="SAM" id="Phobius"/>
    </source>
</evidence>
<proteinExistence type="predicted"/>